<reference evidence="1 2" key="1">
    <citation type="submission" date="2016-10" db="EMBL/GenBank/DDBJ databases">
        <title>Updated version of Genome Assembly of Janthinobacterium lividum ERGS5:01.</title>
        <authorList>
            <person name="Kumar R."/>
            <person name="Acharya V."/>
            <person name="Singh D."/>
        </authorList>
    </citation>
    <scope>NUCLEOTIDE SEQUENCE [LARGE SCALE GENOMIC DNA]</scope>
    <source>
        <strain evidence="1 2">ERGS5:01</strain>
    </source>
</reference>
<dbReference type="AlphaFoldDB" id="A0A1E8PMU0"/>
<proteinExistence type="predicted"/>
<name>A0A1E8PMU0_9BURK</name>
<dbReference type="EMBL" id="MAQB02000002">
    <property type="protein sequence ID" value="OFJ47623.1"/>
    <property type="molecule type" value="Genomic_DNA"/>
</dbReference>
<gene>
    <name evidence="1" type="ORF">BA896_023075</name>
</gene>
<evidence type="ECO:0000313" key="1">
    <source>
        <dbReference type="EMBL" id="OFJ47623.1"/>
    </source>
</evidence>
<accession>A0A1E8PMU0</accession>
<protein>
    <submittedName>
        <fullName evidence="1">Uncharacterized protein</fullName>
    </submittedName>
</protein>
<dbReference type="Proteomes" id="UP000092634">
    <property type="component" value="Unassembled WGS sequence"/>
</dbReference>
<evidence type="ECO:0000313" key="2">
    <source>
        <dbReference type="Proteomes" id="UP000092634"/>
    </source>
</evidence>
<organism evidence="1 2">
    <name type="scientific">Janthinobacterium lividum</name>
    <dbReference type="NCBI Taxonomy" id="29581"/>
    <lineage>
        <taxon>Bacteria</taxon>
        <taxon>Pseudomonadati</taxon>
        <taxon>Pseudomonadota</taxon>
        <taxon>Betaproteobacteria</taxon>
        <taxon>Burkholderiales</taxon>
        <taxon>Oxalobacteraceae</taxon>
        <taxon>Janthinobacterium</taxon>
    </lineage>
</organism>
<comment type="caution">
    <text evidence="1">The sequence shown here is derived from an EMBL/GenBank/DDBJ whole genome shotgun (WGS) entry which is preliminary data.</text>
</comment>
<sequence length="93" mass="9925">MTSTEVRLGLPISDDEIVARYAAAMQQAIGPKLLLLSQVTPANGRQLPLPALMALAREHGIDIVRATVAVTTTTAELDQLVMALTLLSRETNS</sequence>